<organism evidence="12 13">
    <name type="scientific">Marinomonas ostreistagni</name>
    <dbReference type="NCBI Taxonomy" id="359209"/>
    <lineage>
        <taxon>Bacteria</taxon>
        <taxon>Pseudomonadati</taxon>
        <taxon>Pseudomonadota</taxon>
        <taxon>Gammaproteobacteria</taxon>
        <taxon>Oceanospirillales</taxon>
        <taxon>Oceanospirillaceae</taxon>
        <taxon>Marinomonas</taxon>
    </lineage>
</organism>
<evidence type="ECO:0000256" key="7">
    <source>
        <dbReference type="ARBA" id="ARBA00023002"/>
    </source>
</evidence>
<dbReference type="EMBL" id="JAEMUH010000004">
    <property type="protein sequence ID" value="MBJ7550095.1"/>
    <property type="molecule type" value="Genomic_DNA"/>
</dbReference>
<evidence type="ECO:0000256" key="5">
    <source>
        <dbReference type="ARBA" id="ARBA00022643"/>
    </source>
</evidence>
<gene>
    <name evidence="12" type="ORF">JHD44_05345</name>
</gene>
<evidence type="ECO:0000256" key="2">
    <source>
        <dbReference type="ARBA" id="ARBA00001966"/>
    </source>
</evidence>
<evidence type="ECO:0000256" key="8">
    <source>
        <dbReference type="ARBA" id="ARBA00023004"/>
    </source>
</evidence>
<protein>
    <submittedName>
        <fullName evidence="12">NADPH-dependent 2,4-dienoyl-CoA reductase</fullName>
    </submittedName>
</protein>
<comment type="cofactor">
    <cofactor evidence="2">
        <name>[4Fe-4S] cluster</name>
        <dbReference type="ChEBI" id="CHEBI:49883"/>
    </cofactor>
</comment>
<feature type="domain" description="FAD/NAD(P)-binding" evidence="11">
    <location>
        <begin position="379"/>
        <end position="654"/>
    </location>
</feature>
<keyword evidence="5" id="KW-0288">FMN</keyword>
<comment type="similarity">
    <text evidence="3">In the N-terminal section; belongs to the NADH:flavin oxidoreductase/NADH oxidase family.</text>
</comment>
<name>A0ABS0Z8W8_9GAMM</name>
<evidence type="ECO:0000256" key="6">
    <source>
        <dbReference type="ARBA" id="ARBA00022723"/>
    </source>
</evidence>
<evidence type="ECO:0000313" key="12">
    <source>
        <dbReference type="EMBL" id="MBJ7550095.1"/>
    </source>
</evidence>
<dbReference type="InterPro" id="IPR023753">
    <property type="entry name" value="FAD/NAD-binding_dom"/>
</dbReference>
<keyword evidence="13" id="KW-1185">Reference proteome</keyword>
<comment type="caution">
    <text evidence="12">The sequence shown here is derived from an EMBL/GenBank/DDBJ whole genome shotgun (WGS) entry which is preliminary data.</text>
</comment>
<evidence type="ECO:0000256" key="3">
    <source>
        <dbReference type="ARBA" id="ARBA00011048"/>
    </source>
</evidence>
<comment type="cofactor">
    <cofactor evidence="1">
        <name>FMN</name>
        <dbReference type="ChEBI" id="CHEBI:58210"/>
    </cofactor>
</comment>
<dbReference type="PRINTS" id="PR00411">
    <property type="entry name" value="PNDRDTASEI"/>
</dbReference>
<dbReference type="Pfam" id="PF00724">
    <property type="entry name" value="Oxidored_FMN"/>
    <property type="match status" value="1"/>
</dbReference>
<dbReference type="Gene3D" id="3.50.50.60">
    <property type="entry name" value="FAD/NAD(P)-binding domain"/>
    <property type="match status" value="1"/>
</dbReference>
<dbReference type="InterPro" id="IPR013785">
    <property type="entry name" value="Aldolase_TIM"/>
</dbReference>
<dbReference type="InterPro" id="IPR036188">
    <property type="entry name" value="FAD/NAD-bd_sf"/>
</dbReference>
<evidence type="ECO:0000256" key="4">
    <source>
        <dbReference type="ARBA" id="ARBA00022630"/>
    </source>
</evidence>
<dbReference type="Proteomes" id="UP000598488">
    <property type="component" value="Unassembled WGS sequence"/>
</dbReference>
<evidence type="ECO:0000313" key="13">
    <source>
        <dbReference type="Proteomes" id="UP000598488"/>
    </source>
</evidence>
<dbReference type="RefSeq" id="WP_199461734.1">
    <property type="nucleotide sequence ID" value="NZ_JAEMUH010000004.1"/>
</dbReference>
<dbReference type="PANTHER" id="PTHR42917">
    <property type="entry name" value="2,4-DIENOYL-COA REDUCTASE"/>
    <property type="match status" value="1"/>
</dbReference>
<dbReference type="InterPro" id="IPR001155">
    <property type="entry name" value="OxRdtase_FMN_N"/>
</dbReference>
<sequence>MAKPNNNNYPHLFQPLDLGFTTLKNRILMGSMHTGLEEKDRTGERLAAFYRARAKGGVGLIVTGGFSPNAEGSPYPFPYEPLRLPVHQCITDAVHEEGGKICLQILHTGRYAYHPNLVAPSPITAPINRFEPHALSSEQIEKQVQDFVDTALFARTAGYDGVEIMASEGYLLNEFLVKRTNHREDEWGGEFTNRIRFPVDVVRRIRAAVGEHFIIIFRLSMLDLVEQGSSFEEIVALGQAVEQAGATIINTGIGWHEARVPTIATCVPRAGFSWVTKAFKDHFSIPVIATNRINTPDIAEQVLARGDSDMVSMARPFLADPEFVNKAERGQAERINTCIGCNQACLDHVFEGKVASCLVNPYACHETELVVQPAETARRIAVVGAGPAGLAAAVTAAERGHQVTLIDANDRVGGQFNVAKTIPGKSEFSETLRYFSTRLKELGVEVRLNTKVDASTLNAMSVDHVLLATGIRPRVPELEGVGHEKVLSYLDVLKDRVNVGKTVAIIGAGGIGFDTAEFLLNEADETTTVEQFAQQWGIDQTLQARGGLAAESSQPMMESARKIYLLQRKRSKPGAGLGKTTGWIHRAQLKQHGVEMWSGCQYQRIDDSGLWIERDEQSLCLAVDHVILCAGQEPDRTLVDGLELPYTLIGGADVAKELDAKRAIAQGTKVALQI</sequence>
<dbReference type="Gene3D" id="3.20.20.70">
    <property type="entry name" value="Aldolase class I"/>
    <property type="match status" value="1"/>
</dbReference>
<keyword evidence="7" id="KW-0560">Oxidoreductase</keyword>
<accession>A0ABS0Z8W8</accession>
<dbReference type="InterPro" id="IPR051793">
    <property type="entry name" value="NADH:flavin_oxidoreductase"/>
</dbReference>
<keyword evidence="8" id="KW-0408">Iron</keyword>
<dbReference type="SUPFAM" id="SSF51905">
    <property type="entry name" value="FAD/NAD(P)-binding domain"/>
    <property type="match status" value="1"/>
</dbReference>
<evidence type="ECO:0000259" key="10">
    <source>
        <dbReference type="Pfam" id="PF00724"/>
    </source>
</evidence>
<reference evidence="12 13" key="1">
    <citation type="submission" date="2020-12" db="EMBL/GenBank/DDBJ databases">
        <title>Comparative genome analysis of fungal antagonists Marinomonas ostreistagni 398 and M. spartinae 468.</title>
        <authorList>
            <person name="Fields J.L."/>
            <person name="Mavrodi O.V."/>
            <person name="Biber P.D."/>
            <person name="Indest K.J."/>
            <person name="Mavrodi D.V."/>
        </authorList>
    </citation>
    <scope>NUCLEOTIDE SEQUENCE [LARGE SCALE GENOMIC DNA]</scope>
    <source>
        <strain evidence="12 13">USM7</strain>
    </source>
</reference>
<evidence type="ECO:0000259" key="11">
    <source>
        <dbReference type="Pfam" id="PF07992"/>
    </source>
</evidence>
<keyword evidence="4" id="KW-0285">Flavoprotein</keyword>
<dbReference type="PRINTS" id="PR00368">
    <property type="entry name" value="FADPNR"/>
</dbReference>
<dbReference type="SUPFAM" id="SSF51395">
    <property type="entry name" value="FMN-linked oxidoreductases"/>
    <property type="match status" value="1"/>
</dbReference>
<evidence type="ECO:0000256" key="1">
    <source>
        <dbReference type="ARBA" id="ARBA00001917"/>
    </source>
</evidence>
<feature type="domain" description="NADH:flavin oxidoreductase/NADH oxidase N-terminal" evidence="10">
    <location>
        <begin position="12"/>
        <end position="332"/>
    </location>
</feature>
<dbReference type="Pfam" id="PF07992">
    <property type="entry name" value="Pyr_redox_2"/>
    <property type="match status" value="1"/>
</dbReference>
<dbReference type="SUPFAM" id="SSF51971">
    <property type="entry name" value="Nucleotide-binding domain"/>
    <property type="match status" value="1"/>
</dbReference>
<dbReference type="Gene3D" id="3.40.50.720">
    <property type="entry name" value="NAD(P)-binding Rossmann-like Domain"/>
    <property type="match status" value="1"/>
</dbReference>
<keyword evidence="9" id="KW-0411">Iron-sulfur</keyword>
<keyword evidence="6" id="KW-0479">Metal-binding</keyword>
<evidence type="ECO:0000256" key="9">
    <source>
        <dbReference type="ARBA" id="ARBA00023014"/>
    </source>
</evidence>
<dbReference type="CDD" id="cd02930">
    <property type="entry name" value="DCR_FMN"/>
    <property type="match status" value="1"/>
</dbReference>
<dbReference type="PANTHER" id="PTHR42917:SF2">
    <property type="entry name" value="2,4-DIENOYL-COA REDUCTASE [(2E)-ENOYL-COA-PRODUCING]"/>
    <property type="match status" value="1"/>
</dbReference>
<proteinExistence type="inferred from homology"/>